<evidence type="ECO:0000256" key="1">
    <source>
        <dbReference type="ARBA" id="ARBA00004123"/>
    </source>
</evidence>
<dbReference type="PROSITE" id="PS50888">
    <property type="entry name" value="BHLH"/>
    <property type="match status" value="1"/>
</dbReference>
<dbReference type="GO" id="GO:1990837">
    <property type="term" value="F:sequence-specific double-stranded DNA binding"/>
    <property type="evidence" value="ECO:0007669"/>
    <property type="project" value="UniProtKB-ARBA"/>
</dbReference>
<keyword evidence="5" id="KW-0804">Transcription</keyword>
<proteinExistence type="predicted"/>
<dbReference type="EMBL" id="CH963851">
    <property type="protein sequence ID" value="EDW75114.2"/>
    <property type="molecule type" value="Genomic_DNA"/>
</dbReference>
<dbReference type="GO" id="GO:0005634">
    <property type="term" value="C:nucleus"/>
    <property type="evidence" value="ECO:0007669"/>
    <property type="project" value="UniProtKB-SubCell"/>
</dbReference>
<evidence type="ECO:0000256" key="2">
    <source>
        <dbReference type="ARBA" id="ARBA00022473"/>
    </source>
</evidence>
<dbReference type="Proteomes" id="UP000007798">
    <property type="component" value="Unassembled WGS sequence"/>
</dbReference>
<sequence>MASPPLATSRTYQYRKVMKPLLEIKRRAGINKCLDELKHLIMELIEMDADTLAKLEKADILELTVHHLHRQQQQHLQMEHFWRGSQQCTLEVSHFLQSHNKQLNDTFFEVFKQILPEVVWLRTWLEFVIIVTIPLIVGQSSFEYTL</sequence>
<dbReference type="InParanoid" id="B4MSM5"/>
<dbReference type="FunFam" id="4.10.280.10:FF:000009">
    <property type="entry name" value="Transcription factor HES-1"/>
    <property type="match status" value="1"/>
</dbReference>
<dbReference type="Pfam" id="PF00010">
    <property type="entry name" value="HLH"/>
    <property type="match status" value="1"/>
</dbReference>
<protein>
    <recommendedName>
        <fullName evidence="7">BHLH domain-containing protein</fullName>
    </recommendedName>
</protein>
<gene>
    <name evidence="8" type="primary">Dwil\GK19874</name>
    <name evidence="8" type="ORF">Dwil_GK19874</name>
</gene>
<evidence type="ECO:0000256" key="4">
    <source>
        <dbReference type="ARBA" id="ARBA00023125"/>
    </source>
</evidence>
<name>B4MSM5_DROWI</name>
<dbReference type="InterPro" id="IPR011598">
    <property type="entry name" value="bHLH_dom"/>
</dbReference>
<dbReference type="FunCoup" id="B4MSM5">
    <property type="interactions" value="9"/>
</dbReference>
<dbReference type="AlphaFoldDB" id="B4MSM5"/>
<evidence type="ECO:0000313" key="9">
    <source>
        <dbReference type="Proteomes" id="UP000007798"/>
    </source>
</evidence>
<keyword evidence="4" id="KW-0238">DNA-binding</keyword>
<feature type="domain" description="BHLH" evidence="7">
    <location>
        <begin position="14"/>
        <end position="71"/>
    </location>
</feature>
<dbReference type="PANTHER" id="PTHR10985">
    <property type="entry name" value="BASIC HELIX-LOOP-HELIX TRANSCRIPTION FACTOR, HES-RELATED"/>
    <property type="match status" value="1"/>
</dbReference>
<accession>B4MSM5</accession>
<evidence type="ECO:0000313" key="8">
    <source>
        <dbReference type="EMBL" id="EDW75114.2"/>
    </source>
</evidence>
<dbReference type="GO" id="GO:0046983">
    <property type="term" value="F:protein dimerization activity"/>
    <property type="evidence" value="ECO:0007669"/>
    <property type="project" value="InterPro"/>
</dbReference>
<dbReference type="InterPro" id="IPR050370">
    <property type="entry name" value="HES_HEY"/>
</dbReference>
<evidence type="ECO:0000256" key="5">
    <source>
        <dbReference type="ARBA" id="ARBA00023163"/>
    </source>
</evidence>
<dbReference type="HOGENOM" id="CLU_2375051_0_0_1"/>
<dbReference type="SMART" id="SM00353">
    <property type="entry name" value="HLH"/>
    <property type="match status" value="1"/>
</dbReference>
<evidence type="ECO:0000256" key="3">
    <source>
        <dbReference type="ARBA" id="ARBA00023015"/>
    </source>
</evidence>
<reference evidence="8 9" key="1">
    <citation type="journal article" date="2007" name="Nature">
        <title>Evolution of genes and genomes on the Drosophila phylogeny.</title>
        <authorList>
            <consortium name="Drosophila 12 Genomes Consortium"/>
            <person name="Clark A.G."/>
            <person name="Eisen M.B."/>
            <person name="Smith D.R."/>
            <person name="Bergman C.M."/>
            <person name="Oliver B."/>
            <person name="Markow T.A."/>
            <person name="Kaufman T.C."/>
            <person name="Kellis M."/>
            <person name="Gelbart W."/>
            <person name="Iyer V.N."/>
            <person name="Pollard D.A."/>
            <person name="Sackton T.B."/>
            <person name="Larracuente A.M."/>
            <person name="Singh N.D."/>
            <person name="Abad J.P."/>
            <person name="Abt D.N."/>
            <person name="Adryan B."/>
            <person name="Aguade M."/>
            <person name="Akashi H."/>
            <person name="Anderson W.W."/>
            <person name="Aquadro C.F."/>
            <person name="Ardell D.H."/>
            <person name="Arguello R."/>
            <person name="Artieri C.G."/>
            <person name="Barbash D.A."/>
            <person name="Barker D."/>
            <person name="Barsanti P."/>
            <person name="Batterham P."/>
            <person name="Batzoglou S."/>
            <person name="Begun D."/>
            <person name="Bhutkar A."/>
            <person name="Blanco E."/>
            <person name="Bosak S.A."/>
            <person name="Bradley R.K."/>
            <person name="Brand A.D."/>
            <person name="Brent M.R."/>
            <person name="Brooks A.N."/>
            <person name="Brown R.H."/>
            <person name="Butlin R.K."/>
            <person name="Caggese C."/>
            <person name="Calvi B.R."/>
            <person name="Bernardo de Carvalho A."/>
            <person name="Caspi A."/>
            <person name="Castrezana S."/>
            <person name="Celniker S.E."/>
            <person name="Chang J.L."/>
            <person name="Chapple C."/>
            <person name="Chatterji S."/>
            <person name="Chinwalla A."/>
            <person name="Civetta A."/>
            <person name="Clifton S.W."/>
            <person name="Comeron J.M."/>
            <person name="Costello J.C."/>
            <person name="Coyne J.A."/>
            <person name="Daub J."/>
            <person name="David R.G."/>
            <person name="Delcher A.L."/>
            <person name="Delehaunty K."/>
            <person name="Do C.B."/>
            <person name="Ebling H."/>
            <person name="Edwards K."/>
            <person name="Eickbush T."/>
            <person name="Evans J.D."/>
            <person name="Filipski A."/>
            <person name="Findeiss S."/>
            <person name="Freyhult E."/>
            <person name="Fulton L."/>
            <person name="Fulton R."/>
            <person name="Garcia A.C."/>
            <person name="Gardiner A."/>
            <person name="Garfield D.A."/>
            <person name="Garvin B.E."/>
            <person name="Gibson G."/>
            <person name="Gilbert D."/>
            <person name="Gnerre S."/>
            <person name="Godfrey J."/>
            <person name="Good R."/>
            <person name="Gotea V."/>
            <person name="Gravely B."/>
            <person name="Greenberg A.J."/>
            <person name="Griffiths-Jones S."/>
            <person name="Gross S."/>
            <person name="Guigo R."/>
            <person name="Gustafson E.A."/>
            <person name="Haerty W."/>
            <person name="Hahn M.W."/>
            <person name="Halligan D.L."/>
            <person name="Halpern A.L."/>
            <person name="Halter G.M."/>
            <person name="Han M.V."/>
            <person name="Heger A."/>
            <person name="Hillier L."/>
            <person name="Hinrichs A.S."/>
            <person name="Holmes I."/>
            <person name="Hoskins R.A."/>
            <person name="Hubisz M.J."/>
            <person name="Hultmark D."/>
            <person name="Huntley M.A."/>
            <person name="Jaffe D.B."/>
            <person name="Jagadeeshan S."/>
            <person name="Jeck W.R."/>
            <person name="Johnson J."/>
            <person name="Jones C.D."/>
            <person name="Jordan W.C."/>
            <person name="Karpen G.H."/>
            <person name="Kataoka E."/>
            <person name="Keightley P.D."/>
            <person name="Kheradpour P."/>
            <person name="Kirkness E.F."/>
            <person name="Koerich L.B."/>
            <person name="Kristiansen K."/>
            <person name="Kudrna D."/>
            <person name="Kulathinal R.J."/>
            <person name="Kumar S."/>
            <person name="Kwok R."/>
            <person name="Lander E."/>
            <person name="Langley C.H."/>
            <person name="Lapoint R."/>
            <person name="Lazzaro B.P."/>
            <person name="Lee S.J."/>
            <person name="Levesque L."/>
            <person name="Li R."/>
            <person name="Lin C.F."/>
            <person name="Lin M.F."/>
            <person name="Lindblad-Toh K."/>
            <person name="Llopart A."/>
            <person name="Long M."/>
            <person name="Low L."/>
            <person name="Lozovsky E."/>
            <person name="Lu J."/>
            <person name="Luo M."/>
            <person name="Machado C.A."/>
            <person name="Makalowski W."/>
            <person name="Marzo M."/>
            <person name="Matsuda M."/>
            <person name="Matzkin L."/>
            <person name="McAllister B."/>
            <person name="McBride C.S."/>
            <person name="McKernan B."/>
            <person name="McKernan K."/>
            <person name="Mendez-Lago M."/>
            <person name="Minx P."/>
            <person name="Mollenhauer M.U."/>
            <person name="Montooth K."/>
            <person name="Mount S.M."/>
            <person name="Mu X."/>
            <person name="Myers E."/>
            <person name="Negre B."/>
            <person name="Newfeld S."/>
            <person name="Nielsen R."/>
            <person name="Noor M.A."/>
            <person name="O'Grady P."/>
            <person name="Pachter L."/>
            <person name="Papaceit M."/>
            <person name="Parisi M.J."/>
            <person name="Parisi M."/>
            <person name="Parts L."/>
            <person name="Pedersen J.S."/>
            <person name="Pesole G."/>
            <person name="Phillippy A.M."/>
            <person name="Ponting C.P."/>
            <person name="Pop M."/>
            <person name="Porcelli D."/>
            <person name="Powell J.R."/>
            <person name="Prohaska S."/>
            <person name="Pruitt K."/>
            <person name="Puig M."/>
            <person name="Quesneville H."/>
            <person name="Ram K.R."/>
            <person name="Rand D."/>
            <person name="Rasmussen M.D."/>
            <person name="Reed L.K."/>
            <person name="Reenan R."/>
            <person name="Reily A."/>
            <person name="Remington K.A."/>
            <person name="Rieger T.T."/>
            <person name="Ritchie M.G."/>
            <person name="Robin C."/>
            <person name="Rogers Y.H."/>
            <person name="Rohde C."/>
            <person name="Rozas J."/>
            <person name="Rubenfield M.J."/>
            <person name="Ruiz A."/>
            <person name="Russo S."/>
            <person name="Salzberg S.L."/>
            <person name="Sanchez-Gracia A."/>
            <person name="Saranga D.J."/>
            <person name="Sato H."/>
            <person name="Schaeffer S.W."/>
            <person name="Schatz M.C."/>
            <person name="Schlenke T."/>
            <person name="Schwartz R."/>
            <person name="Segarra C."/>
            <person name="Singh R.S."/>
            <person name="Sirot L."/>
            <person name="Sirota M."/>
            <person name="Sisneros N.B."/>
            <person name="Smith C.D."/>
            <person name="Smith T.F."/>
            <person name="Spieth J."/>
            <person name="Stage D.E."/>
            <person name="Stark A."/>
            <person name="Stephan W."/>
            <person name="Strausberg R.L."/>
            <person name="Strempel S."/>
            <person name="Sturgill D."/>
            <person name="Sutton G."/>
            <person name="Sutton G.G."/>
            <person name="Tao W."/>
            <person name="Teichmann S."/>
            <person name="Tobari Y.N."/>
            <person name="Tomimura Y."/>
            <person name="Tsolas J.M."/>
            <person name="Valente V.L."/>
            <person name="Venter E."/>
            <person name="Venter J.C."/>
            <person name="Vicario S."/>
            <person name="Vieira F.G."/>
            <person name="Vilella A.J."/>
            <person name="Villasante A."/>
            <person name="Walenz B."/>
            <person name="Wang J."/>
            <person name="Wasserman M."/>
            <person name="Watts T."/>
            <person name="Wilson D."/>
            <person name="Wilson R.K."/>
            <person name="Wing R.A."/>
            <person name="Wolfner M.F."/>
            <person name="Wong A."/>
            <person name="Wong G.K."/>
            <person name="Wu C.I."/>
            <person name="Wu G."/>
            <person name="Yamamoto D."/>
            <person name="Yang H.P."/>
            <person name="Yang S.P."/>
            <person name="Yorke J.A."/>
            <person name="Yoshida K."/>
            <person name="Zdobnov E."/>
            <person name="Zhang P."/>
            <person name="Zhang Y."/>
            <person name="Zimin A.V."/>
            <person name="Baldwin J."/>
            <person name="Abdouelleil A."/>
            <person name="Abdulkadir J."/>
            <person name="Abebe A."/>
            <person name="Abera B."/>
            <person name="Abreu J."/>
            <person name="Acer S.C."/>
            <person name="Aftuck L."/>
            <person name="Alexander A."/>
            <person name="An P."/>
            <person name="Anderson E."/>
            <person name="Anderson S."/>
            <person name="Arachi H."/>
            <person name="Azer M."/>
            <person name="Bachantsang P."/>
            <person name="Barry A."/>
            <person name="Bayul T."/>
            <person name="Berlin A."/>
            <person name="Bessette D."/>
            <person name="Bloom T."/>
            <person name="Blye J."/>
            <person name="Boguslavskiy L."/>
            <person name="Bonnet C."/>
            <person name="Boukhgalter B."/>
            <person name="Bourzgui I."/>
            <person name="Brown A."/>
            <person name="Cahill P."/>
            <person name="Channer S."/>
            <person name="Cheshatsang Y."/>
            <person name="Chuda L."/>
            <person name="Citroen M."/>
            <person name="Collymore A."/>
            <person name="Cooke P."/>
            <person name="Costello M."/>
            <person name="D'Aco K."/>
            <person name="Daza R."/>
            <person name="De Haan G."/>
            <person name="DeGray S."/>
            <person name="DeMaso C."/>
            <person name="Dhargay N."/>
            <person name="Dooley K."/>
            <person name="Dooley E."/>
            <person name="Doricent M."/>
            <person name="Dorje P."/>
            <person name="Dorjee K."/>
            <person name="Dupes A."/>
            <person name="Elong R."/>
            <person name="Falk J."/>
            <person name="Farina A."/>
            <person name="Faro S."/>
            <person name="Ferguson D."/>
            <person name="Fisher S."/>
            <person name="Foley C.D."/>
            <person name="Franke A."/>
            <person name="Friedrich D."/>
            <person name="Gadbois L."/>
            <person name="Gearin G."/>
            <person name="Gearin C.R."/>
            <person name="Giannoukos G."/>
            <person name="Goode T."/>
            <person name="Graham J."/>
            <person name="Grandbois E."/>
            <person name="Grewal S."/>
            <person name="Gyaltsen K."/>
            <person name="Hafez N."/>
            <person name="Hagos B."/>
            <person name="Hall J."/>
            <person name="Henson C."/>
            <person name="Hollinger A."/>
            <person name="Honan T."/>
            <person name="Huard M.D."/>
            <person name="Hughes L."/>
            <person name="Hurhula B."/>
            <person name="Husby M.E."/>
            <person name="Kamat A."/>
            <person name="Kanga B."/>
            <person name="Kashin S."/>
            <person name="Khazanovich D."/>
            <person name="Kisner P."/>
            <person name="Lance K."/>
            <person name="Lara M."/>
            <person name="Lee W."/>
            <person name="Lennon N."/>
            <person name="Letendre F."/>
            <person name="LeVine R."/>
            <person name="Lipovsky A."/>
            <person name="Liu X."/>
            <person name="Liu J."/>
            <person name="Liu S."/>
            <person name="Lokyitsang T."/>
            <person name="Lokyitsang Y."/>
            <person name="Lubonja R."/>
            <person name="Lui A."/>
            <person name="MacDonald P."/>
            <person name="Magnisalis V."/>
            <person name="Maru K."/>
            <person name="Matthews C."/>
            <person name="McCusker W."/>
            <person name="McDonough S."/>
            <person name="Mehta T."/>
            <person name="Meldrim J."/>
            <person name="Meneus L."/>
            <person name="Mihai O."/>
            <person name="Mihalev A."/>
            <person name="Mihova T."/>
            <person name="Mittelman R."/>
            <person name="Mlenga V."/>
            <person name="Montmayeur A."/>
            <person name="Mulrain L."/>
            <person name="Navidi A."/>
            <person name="Naylor J."/>
            <person name="Negash T."/>
            <person name="Nguyen T."/>
            <person name="Nguyen N."/>
            <person name="Nicol R."/>
            <person name="Norbu C."/>
            <person name="Norbu N."/>
            <person name="Novod N."/>
            <person name="O'Neill B."/>
            <person name="Osman S."/>
            <person name="Markiewicz E."/>
            <person name="Oyono O.L."/>
            <person name="Patti C."/>
            <person name="Phunkhang P."/>
            <person name="Pierre F."/>
            <person name="Priest M."/>
            <person name="Raghuraman S."/>
            <person name="Rege F."/>
            <person name="Reyes R."/>
            <person name="Rise C."/>
            <person name="Rogov P."/>
            <person name="Ross K."/>
            <person name="Ryan E."/>
            <person name="Settipalli S."/>
            <person name="Shea T."/>
            <person name="Sherpa N."/>
            <person name="Shi L."/>
            <person name="Shih D."/>
            <person name="Sparrow T."/>
            <person name="Spaulding J."/>
            <person name="Stalker J."/>
            <person name="Stange-Thomann N."/>
            <person name="Stavropoulos S."/>
            <person name="Stone C."/>
            <person name="Strader C."/>
            <person name="Tesfaye S."/>
            <person name="Thomson T."/>
            <person name="Thoulutsang Y."/>
            <person name="Thoulutsang D."/>
            <person name="Topham K."/>
            <person name="Topping I."/>
            <person name="Tsamla T."/>
            <person name="Vassiliev H."/>
            <person name="Vo A."/>
            <person name="Wangchuk T."/>
            <person name="Wangdi T."/>
            <person name="Weiand M."/>
            <person name="Wilkinson J."/>
            <person name="Wilson A."/>
            <person name="Yadav S."/>
            <person name="Young G."/>
            <person name="Yu Q."/>
            <person name="Zembek L."/>
            <person name="Zhong D."/>
            <person name="Zimmer A."/>
            <person name="Zwirko Z."/>
            <person name="Jaffe D.B."/>
            <person name="Alvarez P."/>
            <person name="Brockman W."/>
            <person name="Butler J."/>
            <person name="Chin C."/>
            <person name="Gnerre S."/>
            <person name="Grabherr M."/>
            <person name="Kleber M."/>
            <person name="Mauceli E."/>
            <person name="MacCallum I."/>
        </authorList>
    </citation>
    <scope>NUCLEOTIDE SEQUENCE [LARGE SCALE GENOMIC DNA]</scope>
    <source>
        <strain evidence="9">Tucson 14030-0811.24</strain>
    </source>
</reference>
<evidence type="ECO:0000256" key="6">
    <source>
        <dbReference type="ARBA" id="ARBA00023242"/>
    </source>
</evidence>
<keyword evidence="3" id="KW-0805">Transcription regulation</keyword>
<dbReference type="OrthoDB" id="6085656at2759"/>
<dbReference type="STRING" id="7260.B4MSM5"/>
<dbReference type="Gene3D" id="4.10.280.10">
    <property type="entry name" value="Helix-loop-helix DNA-binding domain"/>
    <property type="match status" value="1"/>
</dbReference>
<evidence type="ECO:0000259" key="7">
    <source>
        <dbReference type="PROSITE" id="PS50888"/>
    </source>
</evidence>
<keyword evidence="2" id="KW-0217">Developmental protein</keyword>
<comment type="subcellular location">
    <subcellularLocation>
        <location evidence="1">Nucleus</location>
    </subcellularLocation>
</comment>
<keyword evidence="6" id="KW-0539">Nucleus</keyword>
<dbReference type="eggNOG" id="KOG4304">
    <property type="taxonomic scope" value="Eukaryota"/>
</dbReference>
<dbReference type="InterPro" id="IPR036638">
    <property type="entry name" value="HLH_DNA-bd_sf"/>
</dbReference>
<keyword evidence="9" id="KW-1185">Reference proteome</keyword>
<organism evidence="8 9">
    <name type="scientific">Drosophila willistoni</name>
    <name type="common">Fruit fly</name>
    <dbReference type="NCBI Taxonomy" id="7260"/>
    <lineage>
        <taxon>Eukaryota</taxon>
        <taxon>Metazoa</taxon>
        <taxon>Ecdysozoa</taxon>
        <taxon>Arthropoda</taxon>
        <taxon>Hexapoda</taxon>
        <taxon>Insecta</taxon>
        <taxon>Pterygota</taxon>
        <taxon>Neoptera</taxon>
        <taxon>Endopterygota</taxon>
        <taxon>Diptera</taxon>
        <taxon>Brachycera</taxon>
        <taxon>Muscomorpha</taxon>
        <taxon>Ephydroidea</taxon>
        <taxon>Drosophilidae</taxon>
        <taxon>Drosophila</taxon>
        <taxon>Sophophora</taxon>
    </lineage>
</organism>
<dbReference type="SUPFAM" id="SSF47459">
    <property type="entry name" value="HLH, helix-loop-helix DNA-binding domain"/>
    <property type="match status" value="1"/>
</dbReference>